<sequence>MIMVDYREIVRHISRNTIQTEMNWFVMDECRWWLSSCTSATTTRLYELSGFQVLPSLSSKSKLARYVLTQLVVVPVHNKQFHRRQHNEQFFTKYFICEYLQVVAQFASQAIFFPMTGNFFNSHYRWHIYPL</sequence>
<reference evidence="1 2" key="1">
    <citation type="submission" date="2018-05" db="EMBL/GenBank/DDBJ databases">
        <title>Freshwater and sediment microbial communities from various areas in North America, analyzing microbe dynamics in response to fracking.</title>
        <authorList>
            <person name="Lamendella R."/>
        </authorList>
    </citation>
    <scope>NUCLEOTIDE SEQUENCE [LARGE SCALE GENOMIC DNA]</scope>
    <source>
        <strain evidence="1 2">67</strain>
    </source>
</reference>
<comment type="caution">
    <text evidence="1">The sequence shown here is derived from an EMBL/GenBank/DDBJ whole genome shotgun (WGS) entry which is preliminary data.</text>
</comment>
<proteinExistence type="predicted"/>
<dbReference type="Proteomes" id="UP000247485">
    <property type="component" value="Unassembled WGS sequence"/>
</dbReference>
<dbReference type="EMBL" id="QJJG01000010">
    <property type="protein sequence ID" value="PXW44104.1"/>
    <property type="molecule type" value="Genomic_DNA"/>
</dbReference>
<dbReference type="RefSeq" id="WP_142670535.1">
    <property type="nucleotide sequence ID" value="NZ_QJJG01000010.1"/>
</dbReference>
<evidence type="ECO:0000313" key="2">
    <source>
        <dbReference type="Proteomes" id="UP000247485"/>
    </source>
</evidence>
<evidence type="ECO:0000313" key="1">
    <source>
        <dbReference type="EMBL" id="PXW44104.1"/>
    </source>
</evidence>
<protein>
    <submittedName>
        <fullName evidence="1">Uncharacterized protein</fullName>
    </submittedName>
</protein>
<accession>A0A318FKJ1</accession>
<organism evidence="1 2">
    <name type="scientific">Klebsiella oxytoca</name>
    <dbReference type="NCBI Taxonomy" id="571"/>
    <lineage>
        <taxon>Bacteria</taxon>
        <taxon>Pseudomonadati</taxon>
        <taxon>Pseudomonadota</taxon>
        <taxon>Gammaproteobacteria</taxon>
        <taxon>Enterobacterales</taxon>
        <taxon>Enterobacteriaceae</taxon>
        <taxon>Klebsiella/Raoultella group</taxon>
        <taxon>Klebsiella</taxon>
    </lineage>
</organism>
<gene>
    <name evidence="1" type="ORF">DET57_110219</name>
</gene>
<name>A0A318FKJ1_KLEOX</name>
<dbReference type="AlphaFoldDB" id="A0A318FKJ1"/>